<dbReference type="Proteomes" id="UP000078200">
    <property type="component" value="Unassembled WGS sequence"/>
</dbReference>
<dbReference type="GO" id="GO:0062129">
    <property type="term" value="C:chitin-based extracellular matrix"/>
    <property type="evidence" value="ECO:0007669"/>
    <property type="project" value="TreeGrafter"/>
</dbReference>
<evidence type="ECO:0000256" key="3">
    <source>
        <dbReference type="SAM" id="SignalP"/>
    </source>
</evidence>
<dbReference type="AlphaFoldDB" id="A0A1A9VIT0"/>
<dbReference type="InterPro" id="IPR050468">
    <property type="entry name" value="Cuticle_Struct_Prot"/>
</dbReference>
<proteinExistence type="predicted"/>
<dbReference type="STRING" id="7395.A0A1A9VIT0"/>
<feature type="chain" id="PRO_5017831000" description="Cuticle protein 6" evidence="3">
    <location>
        <begin position="20"/>
        <end position="270"/>
    </location>
</feature>
<accession>A0A1A9VIT0</accession>
<evidence type="ECO:0000256" key="2">
    <source>
        <dbReference type="PROSITE-ProRule" id="PRU00497"/>
    </source>
</evidence>
<dbReference type="InterPro" id="IPR000618">
    <property type="entry name" value="Insect_cuticle"/>
</dbReference>
<dbReference type="PROSITE" id="PS00233">
    <property type="entry name" value="CHIT_BIND_RR_1"/>
    <property type="match status" value="1"/>
</dbReference>
<feature type="signal peptide" evidence="3">
    <location>
        <begin position="1"/>
        <end position="19"/>
    </location>
</feature>
<evidence type="ECO:0000313" key="5">
    <source>
        <dbReference type="Proteomes" id="UP000078200"/>
    </source>
</evidence>
<dbReference type="PANTHER" id="PTHR10380:SF196">
    <property type="entry name" value="CUTICULAR PROTEIN 72EA"/>
    <property type="match status" value="1"/>
</dbReference>
<dbReference type="EnsemblMetazoa" id="GAUT038817-RA">
    <property type="protein sequence ID" value="GAUT038817-PA"/>
    <property type="gene ID" value="GAUT038817"/>
</dbReference>
<protein>
    <recommendedName>
        <fullName evidence="6">Cuticle protein 6</fullName>
    </recommendedName>
</protein>
<evidence type="ECO:0000256" key="1">
    <source>
        <dbReference type="ARBA" id="ARBA00022460"/>
    </source>
</evidence>
<dbReference type="PANTHER" id="PTHR10380">
    <property type="entry name" value="CUTICLE PROTEIN"/>
    <property type="match status" value="1"/>
</dbReference>
<dbReference type="Pfam" id="PF00379">
    <property type="entry name" value="Chitin_bind_4"/>
    <property type="match status" value="1"/>
</dbReference>
<keyword evidence="1 2" id="KW-0193">Cuticle</keyword>
<organism evidence="4 5">
    <name type="scientific">Glossina austeni</name>
    <name type="common">Savannah tsetse fly</name>
    <dbReference type="NCBI Taxonomy" id="7395"/>
    <lineage>
        <taxon>Eukaryota</taxon>
        <taxon>Metazoa</taxon>
        <taxon>Ecdysozoa</taxon>
        <taxon>Arthropoda</taxon>
        <taxon>Hexapoda</taxon>
        <taxon>Insecta</taxon>
        <taxon>Pterygota</taxon>
        <taxon>Neoptera</taxon>
        <taxon>Endopterygota</taxon>
        <taxon>Diptera</taxon>
        <taxon>Brachycera</taxon>
        <taxon>Muscomorpha</taxon>
        <taxon>Hippoboscoidea</taxon>
        <taxon>Glossinidae</taxon>
        <taxon>Glossina</taxon>
    </lineage>
</organism>
<evidence type="ECO:0000313" key="4">
    <source>
        <dbReference type="EnsemblMetazoa" id="GAUT038817-PA"/>
    </source>
</evidence>
<dbReference type="PROSITE" id="PS51155">
    <property type="entry name" value="CHIT_BIND_RR_2"/>
    <property type="match status" value="1"/>
</dbReference>
<dbReference type="InterPro" id="IPR031311">
    <property type="entry name" value="CHIT_BIND_RR_consensus"/>
</dbReference>
<name>A0A1A9VIT0_GLOAU</name>
<evidence type="ECO:0008006" key="6">
    <source>
        <dbReference type="Google" id="ProtNLM"/>
    </source>
</evidence>
<keyword evidence="5" id="KW-1185">Reference proteome</keyword>
<dbReference type="GO" id="GO:0008010">
    <property type="term" value="F:structural constituent of chitin-based larval cuticle"/>
    <property type="evidence" value="ECO:0007669"/>
    <property type="project" value="TreeGrafter"/>
</dbReference>
<reference evidence="4" key="1">
    <citation type="submission" date="2020-05" db="UniProtKB">
        <authorList>
            <consortium name="EnsemblMetazoa"/>
        </authorList>
    </citation>
    <scope>IDENTIFICATION</scope>
    <source>
        <strain evidence="4">TTRI</strain>
    </source>
</reference>
<keyword evidence="3" id="KW-0732">Signal</keyword>
<dbReference type="VEuPathDB" id="VectorBase:GAUT038817"/>
<sequence>MRFIISLSIVMGIGQMVQSALLLAPTLRSYPFVYGAHTSSVITPVQQQYHTQDELGQYAYGYSDPLSAKQEVRSLDGVTQGSYSYIDAEGILQTVDYTADENGFRVAATNLPKYQQSSNYRTAATTIAIPVASISDTSTASVAIPTAATTATTAITANTDSESINAINTSGPAIHTSSGLRLASGSATHSKSTADTTHVRSLELSQSVADTTKVAPASTVLIEGQPRELIFSTPVTIAGYPSAMTRSLIPKVYTFGYPLKRRLYTTGLYY</sequence>